<evidence type="ECO:0000313" key="2">
    <source>
        <dbReference type="EMBL" id="MBB3861075.1"/>
    </source>
</evidence>
<dbReference type="AlphaFoldDB" id="A0A7W6A0M2"/>
<keyword evidence="3" id="KW-1185">Reference proteome</keyword>
<feature type="transmembrane region" description="Helical" evidence="1">
    <location>
        <begin position="32"/>
        <end position="52"/>
    </location>
</feature>
<evidence type="ECO:0000313" key="3">
    <source>
        <dbReference type="Proteomes" id="UP000562395"/>
    </source>
</evidence>
<comment type="caution">
    <text evidence="2">The sequence shown here is derived from an EMBL/GenBank/DDBJ whole genome shotgun (WGS) entry which is preliminary data.</text>
</comment>
<keyword evidence="1" id="KW-0472">Membrane</keyword>
<keyword evidence="1" id="KW-0812">Transmembrane</keyword>
<evidence type="ECO:0000256" key="1">
    <source>
        <dbReference type="SAM" id="Phobius"/>
    </source>
</evidence>
<accession>A0A7W6A0M2</accession>
<dbReference type="Proteomes" id="UP000562395">
    <property type="component" value="Unassembled WGS sequence"/>
</dbReference>
<keyword evidence="1" id="KW-1133">Transmembrane helix</keyword>
<organism evidence="2 3">
    <name type="scientific">Novosphingobium hassiacum</name>
    <dbReference type="NCBI Taxonomy" id="173676"/>
    <lineage>
        <taxon>Bacteria</taxon>
        <taxon>Pseudomonadati</taxon>
        <taxon>Pseudomonadota</taxon>
        <taxon>Alphaproteobacteria</taxon>
        <taxon>Sphingomonadales</taxon>
        <taxon>Sphingomonadaceae</taxon>
        <taxon>Novosphingobium</taxon>
    </lineage>
</organism>
<dbReference type="RefSeq" id="WP_183613375.1">
    <property type="nucleotide sequence ID" value="NZ_JACICY010000005.1"/>
</dbReference>
<gene>
    <name evidence="2" type="ORF">GGQ88_002347</name>
</gene>
<dbReference type="EMBL" id="JACICY010000005">
    <property type="protein sequence ID" value="MBB3861075.1"/>
    <property type="molecule type" value="Genomic_DNA"/>
</dbReference>
<name>A0A7W6A0M2_9SPHN</name>
<sequence>MVEERVETRDPDGVVHTRTTVYDEGARRSGGSGWVVVLLVLLVLVVGGYFLLQAQDSRSSRDNAIAEAASDVGSAAKQVGNAAQDAVDSDKK</sequence>
<proteinExistence type="predicted"/>
<reference evidence="2 3" key="1">
    <citation type="submission" date="2020-08" db="EMBL/GenBank/DDBJ databases">
        <title>Genomic Encyclopedia of Type Strains, Phase IV (KMG-IV): sequencing the most valuable type-strain genomes for metagenomic binning, comparative biology and taxonomic classification.</title>
        <authorList>
            <person name="Goeker M."/>
        </authorList>
    </citation>
    <scope>NUCLEOTIDE SEQUENCE [LARGE SCALE GENOMIC DNA]</scope>
    <source>
        <strain evidence="2 3">DSM 14552</strain>
    </source>
</reference>
<protein>
    <submittedName>
        <fullName evidence="2">Uncharacterized protein</fullName>
    </submittedName>
</protein>